<dbReference type="EMBL" id="CP001859">
    <property type="protein sequence ID" value="ADB47427.1"/>
    <property type="molecule type" value="Genomic_DNA"/>
</dbReference>
<evidence type="ECO:0000313" key="2">
    <source>
        <dbReference type="Proteomes" id="UP000001902"/>
    </source>
</evidence>
<accession>D2RK25</accession>
<sequence length="67" mass="8045">MESKEIPINQRYALTVKEARQYFHIGEKRLRRIAAEHPGAEFLVWNGRKVLIIREEFEKFLRQTSCI</sequence>
<name>D2RK25_ACIFV</name>
<reference evidence="1 2" key="1">
    <citation type="journal article" date="2010" name="Stand. Genomic Sci.">
        <title>Complete genome sequence of Acidaminococcus fermentans type strain (VR4).</title>
        <authorList>
            <person name="Chang Y.J."/>
            <person name="Pukall R."/>
            <person name="Saunders E."/>
            <person name="Lapidus A."/>
            <person name="Copeland A."/>
            <person name="Nolan M."/>
            <person name="Glavina Del Rio T."/>
            <person name="Lucas S."/>
            <person name="Chen F."/>
            <person name="Tice H."/>
            <person name="Cheng J.F."/>
            <person name="Han C."/>
            <person name="Detter J.C."/>
            <person name="Bruce D."/>
            <person name="Goodwin L."/>
            <person name="Pitluck S."/>
            <person name="Mikhailova N."/>
            <person name="Liolios K."/>
            <person name="Pati A."/>
            <person name="Ivanova N."/>
            <person name="Mavromatis K."/>
            <person name="Chen A."/>
            <person name="Palaniappan K."/>
            <person name="Land M."/>
            <person name="Hauser L."/>
            <person name="Jeffries C.D."/>
            <person name="Brettin T."/>
            <person name="Rohde M."/>
            <person name="Goker M."/>
            <person name="Bristow J."/>
            <person name="Eisen J.A."/>
            <person name="Markowitz V."/>
            <person name="Hugenholtz P."/>
            <person name="Kyrpides N.C."/>
            <person name="Klenk H.P."/>
        </authorList>
    </citation>
    <scope>NUCLEOTIDE SEQUENCE [LARGE SCALE GENOMIC DNA]</scope>
    <source>
        <strain evidence="2">ATCC 25085 / DSM 20731 / CCUG 9996 / CIP 106432 / VR4</strain>
    </source>
</reference>
<dbReference type="Gene3D" id="3.90.105.50">
    <property type="match status" value="1"/>
</dbReference>
<dbReference type="AlphaFoldDB" id="D2RK25"/>
<dbReference type="Pfam" id="PF09035">
    <property type="entry name" value="Tn916-Xis"/>
    <property type="match status" value="1"/>
</dbReference>
<dbReference type="RefSeq" id="WP_012938416.1">
    <property type="nucleotide sequence ID" value="NC_013740.1"/>
</dbReference>
<gene>
    <name evidence="1" type="ordered locus">Acfer_1058</name>
</gene>
<keyword evidence="2" id="KW-1185">Reference proteome</keyword>
<dbReference type="GeneID" id="78334786"/>
<dbReference type="STRING" id="591001.Acfer_1058"/>
<dbReference type="KEGG" id="afn:Acfer_1058"/>
<dbReference type="OrthoDB" id="1913083at2"/>
<proteinExistence type="predicted"/>
<protein>
    <submittedName>
        <fullName evidence="1">Excisionase from transposon Tn916</fullName>
    </submittedName>
</protein>
<dbReference type="InterPro" id="IPR038148">
    <property type="entry name" value="Tn1545/Tn916_Xis"/>
</dbReference>
<dbReference type="Proteomes" id="UP000001902">
    <property type="component" value="Chromosome"/>
</dbReference>
<organism evidence="1 2">
    <name type="scientific">Acidaminococcus fermentans (strain ATCC 25085 / DSM 20731 / CCUG 9996 / CIP 106432 / VR4)</name>
    <dbReference type="NCBI Taxonomy" id="591001"/>
    <lineage>
        <taxon>Bacteria</taxon>
        <taxon>Bacillati</taxon>
        <taxon>Bacillota</taxon>
        <taxon>Negativicutes</taxon>
        <taxon>Acidaminococcales</taxon>
        <taxon>Acidaminococcaceae</taxon>
        <taxon>Acidaminococcus</taxon>
    </lineage>
</organism>
<dbReference type="InterPro" id="IPR015122">
    <property type="entry name" value="Tn916-Xis"/>
</dbReference>
<evidence type="ECO:0000313" key="1">
    <source>
        <dbReference type="EMBL" id="ADB47427.1"/>
    </source>
</evidence>
<dbReference type="HOGENOM" id="CLU_170320_0_1_9"/>